<evidence type="ECO:0000313" key="2">
    <source>
        <dbReference type="Proteomes" id="UP001231649"/>
    </source>
</evidence>
<comment type="caution">
    <text evidence="1">The sequence shown here is derived from an EMBL/GenBank/DDBJ whole genome shotgun (WGS) entry which is preliminary data.</text>
</comment>
<evidence type="ECO:0000313" key="1">
    <source>
        <dbReference type="EMBL" id="KAJ8727995.1"/>
    </source>
</evidence>
<organism evidence="1 2">
    <name type="scientific">Mythimna loreyi</name>
    <dbReference type="NCBI Taxonomy" id="667449"/>
    <lineage>
        <taxon>Eukaryota</taxon>
        <taxon>Metazoa</taxon>
        <taxon>Ecdysozoa</taxon>
        <taxon>Arthropoda</taxon>
        <taxon>Hexapoda</taxon>
        <taxon>Insecta</taxon>
        <taxon>Pterygota</taxon>
        <taxon>Neoptera</taxon>
        <taxon>Endopterygota</taxon>
        <taxon>Lepidoptera</taxon>
        <taxon>Glossata</taxon>
        <taxon>Ditrysia</taxon>
        <taxon>Noctuoidea</taxon>
        <taxon>Noctuidae</taxon>
        <taxon>Noctuinae</taxon>
        <taxon>Hadenini</taxon>
        <taxon>Mythimna</taxon>
    </lineage>
</organism>
<dbReference type="EMBL" id="CM056785">
    <property type="protein sequence ID" value="KAJ8727995.1"/>
    <property type="molecule type" value="Genomic_DNA"/>
</dbReference>
<dbReference type="Proteomes" id="UP001231649">
    <property type="component" value="Chromosome 9"/>
</dbReference>
<gene>
    <name evidence="1" type="ORF">PYW08_016380</name>
</gene>
<keyword evidence="2" id="KW-1185">Reference proteome</keyword>
<name>A0ACC2QZI9_9NEOP</name>
<protein>
    <submittedName>
        <fullName evidence="1">Uncharacterized protein</fullName>
    </submittedName>
</protein>
<accession>A0ACC2QZI9</accession>
<reference evidence="1" key="1">
    <citation type="submission" date="2023-03" db="EMBL/GenBank/DDBJ databases">
        <title>Chromosome-level genomes of two armyworms, Mythimna separata and Mythimna loreyi, provide insights into the biosynthesis and reception of sex pheromones.</title>
        <authorList>
            <person name="Zhao H."/>
        </authorList>
    </citation>
    <scope>NUCLEOTIDE SEQUENCE</scope>
    <source>
        <strain evidence="1">BeijingLab</strain>
    </source>
</reference>
<proteinExistence type="predicted"/>
<sequence length="202" mass="22417">MQCYNASCATPTTGTAPQTFASALQFFAAAQCLITEGSIPNSNVYNYAIFDFIIVGAGTAGSVLANRLSKVPDWNILLIEAGDDAPIESDIPGLYPSLFGSRFDWKYLTAYNGITNGANINGTINWPRGKMMGGCSNINAMIYVRGNDQDYQNWYNAGNTEWSVEDGFRISSYWYKNPYQSSKYDSFQNNEWLFRKNGVATM</sequence>